<comment type="function">
    <text evidence="7">Methionine-sulfoxide reductase that specifically reduces methionine (R)-sulfoxide back to methionine. While in many cases methionine oxidation is the result of random oxidation following oxidative stress, methionine oxidation is also a post-translational modification that takes place on specific residues.</text>
</comment>
<gene>
    <name evidence="10" type="primary">Dmoj\GI24656</name>
    <name evidence="10" type="ORF">Dmoj_GI24656</name>
</gene>
<evidence type="ECO:0000313" key="11">
    <source>
        <dbReference type="Proteomes" id="UP000009192"/>
    </source>
</evidence>
<dbReference type="Pfam" id="PF01641">
    <property type="entry name" value="SelR"/>
    <property type="match status" value="1"/>
</dbReference>
<dbReference type="EC" id="1.8.4.12" evidence="2 7"/>
<dbReference type="GO" id="GO:0008407">
    <property type="term" value="P:chaeta morphogenesis"/>
    <property type="evidence" value="ECO:0007669"/>
    <property type="project" value="EnsemblMetazoa"/>
</dbReference>
<reference evidence="10 11" key="1">
    <citation type="journal article" date="2007" name="Nature">
        <title>Evolution of genes and genomes on the Drosophila phylogeny.</title>
        <authorList>
            <consortium name="Drosophila 12 Genomes Consortium"/>
            <person name="Clark A.G."/>
            <person name="Eisen M.B."/>
            <person name="Smith D.R."/>
            <person name="Bergman C.M."/>
            <person name="Oliver B."/>
            <person name="Markow T.A."/>
            <person name="Kaufman T.C."/>
            <person name="Kellis M."/>
            <person name="Gelbart W."/>
            <person name="Iyer V.N."/>
            <person name="Pollard D.A."/>
            <person name="Sackton T.B."/>
            <person name="Larracuente A.M."/>
            <person name="Singh N.D."/>
            <person name="Abad J.P."/>
            <person name="Abt D.N."/>
            <person name="Adryan B."/>
            <person name="Aguade M."/>
            <person name="Akashi H."/>
            <person name="Anderson W.W."/>
            <person name="Aquadro C.F."/>
            <person name="Ardell D.H."/>
            <person name="Arguello R."/>
            <person name="Artieri C.G."/>
            <person name="Barbash D.A."/>
            <person name="Barker D."/>
            <person name="Barsanti P."/>
            <person name="Batterham P."/>
            <person name="Batzoglou S."/>
            <person name="Begun D."/>
            <person name="Bhutkar A."/>
            <person name="Blanco E."/>
            <person name="Bosak S.A."/>
            <person name="Bradley R.K."/>
            <person name="Brand A.D."/>
            <person name="Brent M.R."/>
            <person name="Brooks A.N."/>
            <person name="Brown R.H."/>
            <person name="Butlin R.K."/>
            <person name="Caggese C."/>
            <person name="Calvi B.R."/>
            <person name="Bernardo de Carvalho A."/>
            <person name="Caspi A."/>
            <person name="Castrezana S."/>
            <person name="Celniker S.E."/>
            <person name="Chang J.L."/>
            <person name="Chapple C."/>
            <person name="Chatterji S."/>
            <person name="Chinwalla A."/>
            <person name="Civetta A."/>
            <person name="Clifton S.W."/>
            <person name="Comeron J.M."/>
            <person name="Costello J.C."/>
            <person name="Coyne J.A."/>
            <person name="Daub J."/>
            <person name="David R.G."/>
            <person name="Delcher A.L."/>
            <person name="Delehaunty K."/>
            <person name="Do C.B."/>
            <person name="Ebling H."/>
            <person name="Edwards K."/>
            <person name="Eickbush T."/>
            <person name="Evans J.D."/>
            <person name="Filipski A."/>
            <person name="Findeiss S."/>
            <person name="Freyhult E."/>
            <person name="Fulton L."/>
            <person name="Fulton R."/>
            <person name="Garcia A.C."/>
            <person name="Gardiner A."/>
            <person name="Garfield D.A."/>
            <person name="Garvin B.E."/>
            <person name="Gibson G."/>
            <person name="Gilbert D."/>
            <person name="Gnerre S."/>
            <person name="Godfrey J."/>
            <person name="Good R."/>
            <person name="Gotea V."/>
            <person name="Gravely B."/>
            <person name="Greenberg A.J."/>
            <person name="Griffiths-Jones S."/>
            <person name="Gross S."/>
            <person name="Guigo R."/>
            <person name="Gustafson E.A."/>
            <person name="Haerty W."/>
            <person name="Hahn M.W."/>
            <person name="Halligan D.L."/>
            <person name="Halpern A.L."/>
            <person name="Halter G.M."/>
            <person name="Han M.V."/>
            <person name="Heger A."/>
            <person name="Hillier L."/>
            <person name="Hinrichs A.S."/>
            <person name="Holmes I."/>
            <person name="Hoskins R.A."/>
            <person name="Hubisz M.J."/>
            <person name="Hultmark D."/>
            <person name="Huntley M.A."/>
            <person name="Jaffe D.B."/>
            <person name="Jagadeeshan S."/>
            <person name="Jeck W.R."/>
            <person name="Johnson J."/>
            <person name="Jones C.D."/>
            <person name="Jordan W.C."/>
            <person name="Karpen G.H."/>
            <person name="Kataoka E."/>
            <person name="Keightley P.D."/>
            <person name="Kheradpour P."/>
            <person name="Kirkness E.F."/>
            <person name="Koerich L.B."/>
            <person name="Kristiansen K."/>
            <person name="Kudrna D."/>
            <person name="Kulathinal R.J."/>
            <person name="Kumar S."/>
            <person name="Kwok R."/>
            <person name="Lander E."/>
            <person name="Langley C.H."/>
            <person name="Lapoint R."/>
            <person name="Lazzaro B.P."/>
            <person name="Lee S.J."/>
            <person name="Levesque L."/>
            <person name="Li R."/>
            <person name="Lin C.F."/>
            <person name="Lin M.F."/>
            <person name="Lindblad-Toh K."/>
            <person name="Llopart A."/>
            <person name="Long M."/>
            <person name="Low L."/>
            <person name="Lozovsky E."/>
            <person name="Lu J."/>
            <person name="Luo M."/>
            <person name="Machado C.A."/>
            <person name="Makalowski W."/>
            <person name="Marzo M."/>
            <person name="Matsuda M."/>
            <person name="Matzkin L."/>
            <person name="McAllister B."/>
            <person name="McBride C.S."/>
            <person name="McKernan B."/>
            <person name="McKernan K."/>
            <person name="Mendez-Lago M."/>
            <person name="Minx P."/>
            <person name="Mollenhauer M.U."/>
            <person name="Montooth K."/>
            <person name="Mount S.M."/>
            <person name="Mu X."/>
            <person name="Myers E."/>
            <person name="Negre B."/>
            <person name="Newfeld S."/>
            <person name="Nielsen R."/>
            <person name="Noor M.A."/>
            <person name="O'Grady P."/>
            <person name="Pachter L."/>
            <person name="Papaceit M."/>
            <person name="Parisi M.J."/>
            <person name="Parisi M."/>
            <person name="Parts L."/>
            <person name="Pedersen J.S."/>
            <person name="Pesole G."/>
            <person name="Phillippy A.M."/>
            <person name="Ponting C.P."/>
            <person name="Pop M."/>
            <person name="Porcelli D."/>
            <person name="Powell J.R."/>
            <person name="Prohaska S."/>
            <person name="Pruitt K."/>
            <person name="Puig M."/>
            <person name="Quesneville H."/>
            <person name="Ram K.R."/>
            <person name="Rand D."/>
            <person name="Rasmussen M.D."/>
            <person name="Reed L.K."/>
            <person name="Reenan R."/>
            <person name="Reily A."/>
            <person name="Remington K.A."/>
            <person name="Rieger T.T."/>
            <person name="Ritchie M.G."/>
            <person name="Robin C."/>
            <person name="Rogers Y.H."/>
            <person name="Rohde C."/>
            <person name="Rozas J."/>
            <person name="Rubenfield M.J."/>
            <person name="Ruiz A."/>
            <person name="Russo S."/>
            <person name="Salzberg S.L."/>
            <person name="Sanchez-Gracia A."/>
            <person name="Saranga D.J."/>
            <person name="Sato H."/>
            <person name="Schaeffer S.W."/>
            <person name="Schatz M.C."/>
            <person name="Schlenke T."/>
            <person name="Schwartz R."/>
            <person name="Segarra C."/>
            <person name="Singh R.S."/>
            <person name="Sirot L."/>
            <person name="Sirota M."/>
            <person name="Sisneros N.B."/>
            <person name="Smith C.D."/>
            <person name="Smith T.F."/>
            <person name="Spieth J."/>
            <person name="Stage D.E."/>
            <person name="Stark A."/>
            <person name="Stephan W."/>
            <person name="Strausberg R.L."/>
            <person name="Strempel S."/>
            <person name="Sturgill D."/>
            <person name="Sutton G."/>
            <person name="Sutton G.G."/>
            <person name="Tao W."/>
            <person name="Teichmann S."/>
            <person name="Tobari Y.N."/>
            <person name="Tomimura Y."/>
            <person name="Tsolas J.M."/>
            <person name="Valente V.L."/>
            <person name="Venter E."/>
            <person name="Venter J.C."/>
            <person name="Vicario S."/>
            <person name="Vieira F.G."/>
            <person name="Vilella A.J."/>
            <person name="Villasante A."/>
            <person name="Walenz B."/>
            <person name="Wang J."/>
            <person name="Wasserman M."/>
            <person name="Watts T."/>
            <person name="Wilson D."/>
            <person name="Wilson R.K."/>
            <person name="Wing R.A."/>
            <person name="Wolfner M.F."/>
            <person name="Wong A."/>
            <person name="Wong G.K."/>
            <person name="Wu C.I."/>
            <person name="Wu G."/>
            <person name="Yamamoto D."/>
            <person name="Yang H.P."/>
            <person name="Yang S.P."/>
            <person name="Yorke J.A."/>
            <person name="Yoshida K."/>
            <person name="Zdobnov E."/>
            <person name="Zhang P."/>
            <person name="Zhang Y."/>
            <person name="Zimin A.V."/>
            <person name="Baldwin J."/>
            <person name="Abdouelleil A."/>
            <person name="Abdulkadir J."/>
            <person name="Abebe A."/>
            <person name="Abera B."/>
            <person name="Abreu J."/>
            <person name="Acer S.C."/>
            <person name="Aftuck L."/>
            <person name="Alexander A."/>
            <person name="An P."/>
            <person name="Anderson E."/>
            <person name="Anderson S."/>
            <person name="Arachi H."/>
            <person name="Azer M."/>
            <person name="Bachantsang P."/>
            <person name="Barry A."/>
            <person name="Bayul T."/>
            <person name="Berlin A."/>
            <person name="Bessette D."/>
            <person name="Bloom T."/>
            <person name="Blye J."/>
            <person name="Boguslavskiy L."/>
            <person name="Bonnet C."/>
            <person name="Boukhgalter B."/>
            <person name="Bourzgui I."/>
            <person name="Brown A."/>
            <person name="Cahill P."/>
            <person name="Channer S."/>
            <person name="Cheshatsang Y."/>
            <person name="Chuda L."/>
            <person name="Citroen M."/>
            <person name="Collymore A."/>
            <person name="Cooke P."/>
            <person name="Costello M."/>
            <person name="D'Aco K."/>
            <person name="Daza R."/>
            <person name="De Haan G."/>
            <person name="DeGray S."/>
            <person name="DeMaso C."/>
            <person name="Dhargay N."/>
            <person name="Dooley K."/>
            <person name="Dooley E."/>
            <person name="Doricent M."/>
            <person name="Dorje P."/>
            <person name="Dorjee K."/>
            <person name="Dupes A."/>
            <person name="Elong R."/>
            <person name="Falk J."/>
            <person name="Farina A."/>
            <person name="Faro S."/>
            <person name="Ferguson D."/>
            <person name="Fisher S."/>
            <person name="Foley C.D."/>
            <person name="Franke A."/>
            <person name="Friedrich D."/>
            <person name="Gadbois L."/>
            <person name="Gearin G."/>
            <person name="Gearin C.R."/>
            <person name="Giannoukos G."/>
            <person name="Goode T."/>
            <person name="Graham J."/>
            <person name="Grandbois E."/>
            <person name="Grewal S."/>
            <person name="Gyaltsen K."/>
            <person name="Hafez N."/>
            <person name="Hagos B."/>
            <person name="Hall J."/>
            <person name="Henson C."/>
            <person name="Hollinger A."/>
            <person name="Honan T."/>
            <person name="Huard M.D."/>
            <person name="Hughes L."/>
            <person name="Hurhula B."/>
            <person name="Husby M.E."/>
            <person name="Kamat A."/>
            <person name="Kanga B."/>
            <person name="Kashin S."/>
            <person name="Khazanovich D."/>
            <person name="Kisner P."/>
            <person name="Lance K."/>
            <person name="Lara M."/>
            <person name="Lee W."/>
            <person name="Lennon N."/>
            <person name="Letendre F."/>
            <person name="LeVine R."/>
            <person name="Lipovsky A."/>
            <person name="Liu X."/>
            <person name="Liu J."/>
            <person name="Liu S."/>
            <person name="Lokyitsang T."/>
            <person name="Lokyitsang Y."/>
            <person name="Lubonja R."/>
            <person name="Lui A."/>
            <person name="MacDonald P."/>
            <person name="Magnisalis V."/>
            <person name="Maru K."/>
            <person name="Matthews C."/>
            <person name="McCusker W."/>
            <person name="McDonough S."/>
            <person name="Mehta T."/>
            <person name="Meldrim J."/>
            <person name="Meneus L."/>
            <person name="Mihai O."/>
            <person name="Mihalev A."/>
            <person name="Mihova T."/>
            <person name="Mittelman R."/>
            <person name="Mlenga V."/>
            <person name="Montmayeur A."/>
            <person name="Mulrain L."/>
            <person name="Navidi A."/>
            <person name="Naylor J."/>
            <person name="Negash T."/>
            <person name="Nguyen T."/>
            <person name="Nguyen N."/>
            <person name="Nicol R."/>
            <person name="Norbu C."/>
            <person name="Norbu N."/>
            <person name="Novod N."/>
            <person name="O'Neill B."/>
            <person name="Osman S."/>
            <person name="Markiewicz E."/>
            <person name="Oyono O.L."/>
            <person name="Patti C."/>
            <person name="Phunkhang P."/>
            <person name="Pierre F."/>
            <person name="Priest M."/>
            <person name="Raghuraman S."/>
            <person name="Rege F."/>
            <person name="Reyes R."/>
            <person name="Rise C."/>
            <person name="Rogov P."/>
            <person name="Ross K."/>
            <person name="Ryan E."/>
            <person name="Settipalli S."/>
            <person name="Shea T."/>
            <person name="Sherpa N."/>
            <person name="Shi L."/>
            <person name="Shih D."/>
            <person name="Sparrow T."/>
            <person name="Spaulding J."/>
            <person name="Stalker J."/>
            <person name="Stange-Thomann N."/>
            <person name="Stavropoulos S."/>
            <person name="Stone C."/>
            <person name="Strader C."/>
            <person name="Tesfaye S."/>
            <person name="Thomson T."/>
            <person name="Thoulutsang Y."/>
            <person name="Thoulutsang D."/>
            <person name="Topham K."/>
            <person name="Topping I."/>
            <person name="Tsamla T."/>
            <person name="Vassiliev H."/>
            <person name="Vo A."/>
            <person name="Wangchuk T."/>
            <person name="Wangdi T."/>
            <person name="Weiand M."/>
            <person name="Wilkinson J."/>
            <person name="Wilson A."/>
            <person name="Yadav S."/>
            <person name="Young G."/>
            <person name="Yu Q."/>
            <person name="Zembek L."/>
            <person name="Zhong D."/>
            <person name="Zimmer A."/>
            <person name="Zwirko Z."/>
            <person name="Jaffe D.B."/>
            <person name="Alvarez P."/>
            <person name="Brockman W."/>
            <person name="Butler J."/>
            <person name="Chin C."/>
            <person name="Gnerre S."/>
            <person name="Grabherr M."/>
            <person name="Kleber M."/>
            <person name="Mauceli E."/>
            <person name="MacCallum I."/>
        </authorList>
    </citation>
    <scope>NUCLEOTIDE SEQUENCE [LARGE SCALE GENOMIC DNA]</scope>
    <source>
        <strain evidence="11">Tucson 15081-1352.22</strain>
    </source>
</reference>
<comment type="cofactor">
    <cofactor evidence="7">
        <name>Zn(2+)</name>
        <dbReference type="ChEBI" id="CHEBI:29105"/>
    </cofactor>
    <text evidence="7">Binds 1 zinc ion per subunit.</text>
</comment>
<dbReference type="GO" id="GO:0006979">
    <property type="term" value="P:response to oxidative stress"/>
    <property type="evidence" value="ECO:0007669"/>
    <property type="project" value="InterPro"/>
</dbReference>
<dbReference type="FunCoup" id="A0A0Q9X0H5">
    <property type="interactions" value="651"/>
</dbReference>
<evidence type="ECO:0000259" key="9">
    <source>
        <dbReference type="PROSITE" id="PS51790"/>
    </source>
</evidence>
<dbReference type="Gene3D" id="2.170.150.20">
    <property type="entry name" value="Peptide methionine sulfoxide reductase"/>
    <property type="match status" value="1"/>
</dbReference>
<dbReference type="SMR" id="A0A0Q9X0H5"/>
<dbReference type="OrthoDB" id="44061at2759"/>
<keyword evidence="3 7" id="KW-0479">Metal-binding</keyword>
<feature type="domain" description="MsrB" evidence="9">
    <location>
        <begin position="87"/>
        <end position="221"/>
    </location>
</feature>
<organism evidence="10 11">
    <name type="scientific">Drosophila mojavensis</name>
    <name type="common">Fruit fly</name>
    <dbReference type="NCBI Taxonomy" id="7230"/>
    <lineage>
        <taxon>Eukaryota</taxon>
        <taxon>Metazoa</taxon>
        <taxon>Ecdysozoa</taxon>
        <taxon>Arthropoda</taxon>
        <taxon>Hexapoda</taxon>
        <taxon>Insecta</taxon>
        <taxon>Pterygota</taxon>
        <taxon>Neoptera</taxon>
        <taxon>Endopterygota</taxon>
        <taxon>Diptera</taxon>
        <taxon>Brachycera</taxon>
        <taxon>Muscomorpha</taxon>
        <taxon>Ephydroidea</taxon>
        <taxon>Drosophilidae</taxon>
        <taxon>Drosophila</taxon>
    </lineage>
</organism>
<dbReference type="PANTHER" id="PTHR10173">
    <property type="entry name" value="METHIONINE SULFOXIDE REDUCTASE"/>
    <property type="match status" value="1"/>
</dbReference>
<dbReference type="GO" id="GO:0007411">
    <property type="term" value="P:axon guidance"/>
    <property type="evidence" value="ECO:0007669"/>
    <property type="project" value="EnsemblMetazoa"/>
</dbReference>
<comment type="similarity">
    <text evidence="1 7">Belongs to the MsrB Met sulfoxide reductase family.</text>
</comment>
<evidence type="ECO:0000256" key="6">
    <source>
        <dbReference type="ARBA" id="ARBA00048488"/>
    </source>
</evidence>
<keyword evidence="4 7" id="KW-0862">Zinc</keyword>
<dbReference type="KEGG" id="dmo:Dmoj_GI24656"/>
<name>A0A0Q9X0H5_DROMO</name>
<dbReference type="GO" id="GO:0030091">
    <property type="term" value="P:protein repair"/>
    <property type="evidence" value="ECO:0007669"/>
    <property type="project" value="InterPro"/>
</dbReference>
<keyword evidence="11" id="KW-1185">Reference proteome</keyword>
<dbReference type="AlphaFoldDB" id="A0A0Q9X0H5"/>
<protein>
    <recommendedName>
        <fullName evidence="2 7">Peptide-methionine (R)-S-oxide reductase</fullName>
        <ecNumber evidence="2 7">1.8.4.12</ecNumber>
    </recommendedName>
</protein>
<sequence>MFSLSRYAPWARNFALIANKQHRYNLNHLKSGVVAVSALPYVRAFADSRQSSDNNGEGNGNANNKNTNSNAFQANMENKSEKITVNKEELRKRLTPLQYQVTQEAGTERPFTGCYNKHYEKGVYRCIVCHQDLFSSDTKYDSGCGWPAFNDVLDKGKVTLHRDASIPGGNILLLIAHPERIRTEVRCARCNAHMGHVFEDGPKPTRKRYCINSASIEFVQSEPNTLTATTAQALSPQGTPIAQQ</sequence>
<dbReference type="InterPro" id="IPR028427">
    <property type="entry name" value="Met_Sox_Rdtase_MsrB"/>
</dbReference>
<feature type="region of interest" description="Disordered" evidence="8">
    <location>
        <begin position="49"/>
        <end position="70"/>
    </location>
</feature>
<comment type="catalytic activity">
    <reaction evidence="6 7">
        <text>L-methionyl-[protein] + [thioredoxin]-disulfide + H2O = L-methionyl-(R)-S-oxide-[protein] + [thioredoxin]-dithiol</text>
        <dbReference type="Rhea" id="RHEA:24164"/>
        <dbReference type="Rhea" id="RHEA-COMP:10698"/>
        <dbReference type="Rhea" id="RHEA-COMP:10700"/>
        <dbReference type="Rhea" id="RHEA-COMP:12313"/>
        <dbReference type="Rhea" id="RHEA-COMP:12314"/>
        <dbReference type="ChEBI" id="CHEBI:15377"/>
        <dbReference type="ChEBI" id="CHEBI:16044"/>
        <dbReference type="ChEBI" id="CHEBI:29950"/>
        <dbReference type="ChEBI" id="CHEBI:45764"/>
        <dbReference type="ChEBI" id="CHEBI:50058"/>
        <dbReference type="EC" id="1.8.4.12"/>
    </reaction>
</comment>
<dbReference type="InParanoid" id="A0A0Q9X0H5"/>
<dbReference type="SUPFAM" id="SSF51316">
    <property type="entry name" value="Mss4-like"/>
    <property type="match status" value="1"/>
</dbReference>
<dbReference type="GO" id="GO:0030041">
    <property type="term" value="P:actin filament polymerization"/>
    <property type="evidence" value="ECO:0007669"/>
    <property type="project" value="EnsemblMetazoa"/>
</dbReference>
<dbReference type="EMBL" id="CH933806">
    <property type="protein sequence ID" value="KRG01413.1"/>
    <property type="molecule type" value="Genomic_DNA"/>
</dbReference>
<evidence type="ECO:0000256" key="8">
    <source>
        <dbReference type="SAM" id="MobiDB-lite"/>
    </source>
</evidence>
<dbReference type="GO" id="GO:0005737">
    <property type="term" value="C:cytoplasm"/>
    <property type="evidence" value="ECO:0007669"/>
    <property type="project" value="TreeGrafter"/>
</dbReference>
<dbReference type="PROSITE" id="PS51790">
    <property type="entry name" value="MSRB"/>
    <property type="match status" value="1"/>
</dbReference>
<dbReference type="PANTHER" id="PTHR10173:SF52">
    <property type="entry name" value="METHIONINE-R-SULFOXIDE REDUCTASE B1"/>
    <property type="match status" value="1"/>
</dbReference>
<evidence type="ECO:0000313" key="10">
    <source>
        <dbReference type="EMBL" id="KRG01413.1"/>
    </source>
</evidence>
<evidence type="ECO:0000256" key="2">
    <source>
        <dbReference type="ARBA" id="ARBA00012499"/>
    </source>
</evidence>
<proteinExistence type="inferred from homology"/>
<dbReference type="InterPro" id="IPR011057">
    <property type="entry name" value="Mss4-like_sf"/>
</dbReference>
<evidence type="ECO:0000256" key="3">
    <source>
        <dbReference type="ARBA" id="ARBA00022723"/>
    </source>
</evidence>
<keyword evidence="5 7" id="KW-0560">Oxidoreductase</keyword>
<feature type="compositionally biased region" description="Low complexity" evidence="8">
    <location>
        <begin position="54"/>
        <end position="70"/>
    </location>
</feature>
<dbReference type="FunFam" id="2.170.150.20:FF:000004">
    <property type="entry name" value="Peptide-methionine (R)-S-oxide reductase"/>
    <property type="match status" value="1"/>
</dbReference>
<dbReference type="GO" id="GO:0033743">
    <property type="term" value="F:peptide-methionine (R)-S-oxide reductase activity"/>
    <property type="evidence" value="ECO:0007669"/>
    <property type="project" value="UniProtKB-EC"/>
</dbReference>
<dbReference type="InterPro" id="IPR002579">
    <property type="entry name" value="Met_Sox_Rdtase_MsrB_dom"/>
</dbReference>
<evidence type="ECO:0000256" key="5">
    <source>
        <dbReference type="ARBA" id="ARBA00023002"/>
    </source>
</evidence>
<evidence type="ECO:0000256" key="1">
    <source>
        <dbReference type="ARBA" id="ARBA00007174"/>
    </source>
</evidence>
<dbReference type="NCBIfam" id="TIGR00357">
    <property type="entry name" value="peptide-methionine (R)-S-oxide reductase MsrB"/>
    <property type="match status" value="1"/>
</dbReference>
<accession>A0A0Q9X0H5</accession>
<evidence type="ECO:0000256" key="7">
    <source>
        <dbReference type="RuleBase" id="RU365044"/>
    </source>
</evidence>
<evidence type="ECO:0000256" key="4">
    <source>
        <dbReference type="ARBA" id="ARBA00022833"/>
    </source>
</evidence>
<dbReference type="GO" id="GO:0008270">
    <property type="term" value="F:zinc ion binding"/>
    <property type="evidence" value="ECO:0007669"/>
    <property type="project" value="EnsemblMetazoa"/>
</dbReference>
<dbReference type="Proteomes" id="UP000009192">
    <property type="component" value="Unassembled WGS sequence"/>
</dbReference>